<feature type="transmembrane region" description="Helical" evidence="6">
    <location>
        <begin position="24"/>
        <end position="42"/>
    </location>
</feature>
<dbReference type="GO" id="GO:0016020">
    <property type="term" value="C:membrane"/>
    <property type="evidence" value="ECO:0007669"/>
    <property type="project" value="UniProtKB-SubCell"/>
</dbReference>
<name>A0A232EKS0_9HYME</name>
<sequence>MASCLENIQIPSCVWFESGEKRNALASMLAGTFFFLGWWFIIDAHAKYPLEMSNAYHVCGIFGTMSLLMVNSVTNAQIRGDAYNGGCLGPRGARGWLFIGLVMGFAAVIAACWILFADFVAADVQHHWPGVGLFLQNVFIFLGSLTYKFGRSEDHWA</sequence>
<dbReference type="OrthoDB" id="268928at2759"/>
<evidence type="ECO:0000256" key="5">
    <source>
        <dbReference type="ARBA" id="ARBA00023136"/>
    </source>
</evidence>
<keyword evidence="3 6" id="KW-0812">Transmembrane</keyword>
<keyword evidence="4 6" id="KW-1133">Transmembrane helix</keyword>
<evidence type="ECO:0000313" key="8">
    <source>
        <dbReference type="Proteomes" id="UP000215335"/>
    </source>
</evidence>
<organism evidence="7 8">
    <name type="scientific">Trichomalopsis sarcophagae</name>
    <dbReference type="NCBI Taxonomy" id="543379"/>
    <lineage>
        <taxon>Eukaryota</taxon>
        <taxon>Metazoa</taxon>
        <taxon>Ecdysozoa</taxon>
        <taxon>Arthropoda</taxon>
        <taxon>Hexapoda</taxon>
        <taxon>Insecta</taxon>
        <taxon>Pterygota</taxon>
        <taxon>Neoptera</taxon>
        <taxon>Endopterygota</taxon>
        <taxon>Hymenoptera</taxon>
        <taxon>Apocrita</taxon>
        <taxon>Proctotrupomorpha</taxon>
        <taxon>Chalcidoidea</taxon>
        <taxon>Pteromalidae</taxon>
        <taxon>Pteromalinae</taxon>
        <taxon>Trichomalopsis</taxon>
    </lineage>
</organism>
<evidence type="ECO:0000313" key="7">
    <source>
        <dbReference type="EMBL" id="OXU18959.1"/>
    </source>
</evidence>
<dbReference type="EMBL" id="NNAY01003720">
    <property type="protein sequence ID" value="OXU18959.1"/>
    <property type="molecule type" value="Genomic_DNA"/>
</dbReference>
<comment type="caution">
    <text evidence="7">The sequence shown here is derived from an EMBL/GenBank/DDBJ whole genome shotgun (WGS) entry which is preliminary data.</text>
</comment>
<proteinExistence type="inferred from homology"/>
<evidence type="ECO:0000256" key="6">
    <source>
        <dbReference type="SAM" id="Phobius"/>
    </source>
</evidence>
<comment type="subcellular location">
    <subcellularLocation>
        <location evidence="1">Membrane</location>
        <topology evidence="1">Multi-pass membrane protein</topology>
    </subcellularLocation>
</comment>
<evidence type="ECO:0000256" key="2">
    <source>
        <dbReference type="ARBA" id="ARBA00005335"/>
    </source>
</evidence>
<evidence type="ECO:0000256" key="4">
    <source>
        <dbReference type="ARBA" id="ARBA00022989"/>
    </source>
</evidence>
<reference evidence="7 8" key="1">
    <citation type="journal article" date="2017" name="Curr. Biol.">
        <title>The Evolution of Venom by Co-option of Single-Copy Genes.</title>
        <authorList>
            <person name="Martinson E.O."/>
            <person name="Mrinalini"/>
            <person name="Kelkar Y.D."/>
            <person name="Chang C.H."/>
            <person name="Werren J.H."/>
        </authorList>
    </citation>
    <scope>NUCLEOTIDE SEQUENCE [LARGE SCALE GENOMIC DNA]</scope>
    <source>
        <strain evidence="7 8">Alberta</strain>
        <tissue evidence="7">Whole body</tissue>
    </source>
</reference>
<dbReference type="Proteomes" id="UP000215335">
    <property type="component" value="Unassembled WGS sequence"/>
</dbReference>
<gene>
    <name evidence="7" type="ORF">TSAR_000016</name>
</gene>
<evidence type="ECO:0008006" key="9">
    <source>
        <dbReference type="Google" id="ProtNLM"/>
    </source>
</evidence>
<feature type="transmembrane region" description="Helical" evidence="6">
    <location>
        <begin position="54"/>
        <end position="74"/>
    </location>
</feature>
<accession>A0A232EKS0</accession>
<keyword evidence="8" id="KW-1185">Reference proteome</keyword>
<dbReference type="Pfam" id="PF05255">
    <property type="entry name" value="UPF0220"/>
    <property type="match status" value="1"/>
</dbReference>
<protein>
    <recommendedName>
        <fullName evidence="9">Transmembrane protein 50A</fullName>
    </recommendedName>
</protein>
<dbReference type="InterPro" id="IPR007919">
    <property type="entry name" value="UPF0220"/>
</dbReference>
<dbReference type="PANTHER" id="PTHR13180">
    <property type="entry name" value="SMALL MEMBRANE PROTEIN-RELATED"/>
    <property type="match status" value="1"/>
</dbReference>
<keyword evidence="5 6" id="KW-0472">Membrane</keyword>
<comment type="similarity">
    <text evidence="2">Belongs to the UPF0220 family.</text>
</comment>
<evidence type="ECO:0000256" key="1">
    <source>
        <dbReference type="ARBA" id="ARBA00004141"/>
    </source>
</evidence>
<evidence type="ECO:0000256" key="3">
    <source>
        <dbReference type="ARBA" id="ARBA00022692"/>
    </source>
</evidence>
<feature type="transmembrane region" description="Helical" evidence="6">
    <location>
        <begin position="128"/>
        <end position="147"/>
    </location>
</feature>
<dbReference type="STRING" id="543379.A0A232EKS0"/>
<feature type="transmembrane region" description="Helical" evidence="6">
    <location>
        <begin position="95"/>
        <end position="116"/>
    </location>
</feature>
<dbReference type="AlphaFoldDB" id="A0A232EKS0"/>